<evidence type="ECO:0000256" key="6">
    <source>
        <dbReference type="ARBA" id="ARBA00023121"/>
    </source>
</evidence>
<comment type="subunit">
    <text evidence="9">Component of the ER-mitochondria encounter structure (ERMES) or MDM complex, composed of MMM1, MDM10, MDM12 and MDM34. A MMM1 homodimer associates with one molecule of MDM12 on each side in a pairwise head-to-tail manner, and the SMP-LTD domains of MMM1 and MDM12 generate a continuous hydrophobic tunnel for phospholipid trafficking.</text>
</comment>
<accession>A0A9N8ZX35</accession>
<dbReference type="InterPro" id="IPR027532">
    <property type="entry name" value="Mdm12"/>
</dbReference>
<name>A0A9N8ZX35_9GLOM</name>
<evidence type="ECO:0000256" key="4">
    <source>
        <dbReference type="ARBA" id="ARBA00022824"/>
    </source>
</evidence>
<sequence length="233" mass="27169">MSFDIFWEKLDQQVAQNVQDLLNSHFRNTNNKPSFIGDIEISEFDFGTMPPVIEIIDMTEPFPEFYLPDDEVEEARSEADLLGNEEAEQQSDELYNRTEEEEDIVLKKDTDAQVHISFSYQGNMRMTVSTELRMNYPSMMFMSLPIRLTVTGFNFSGTGIIAYLRRRVNFCFLEPKDPNESLLKEVHIESEVGDKEKQVLKNVGKIERFIVDQLRKVIDEDFVFPSYYSVDLD</sequence>
<dbReference type="Proteomes" id="UP000789508">
    <property type="component" value="Unassembled WGS sequence"/>
</dbReference>
<evidence type="ECO:0000256" key="5">
    <source>
        <dbReference type="ARBA" id="ARBA00023055"/>
    </source>
</evidence>
<dbReference type="GO" id="GO:0008289">
    <property type="term" value="F:lipid binding"/>
    <property type="evidence" value="ECO:0007669"/>
    <property type="project" value="UniProtKB-KW"/>
</dbReference>
<protein>
    <recommendedName>
        <fullName evidence="9">Mitochondrial distribution and morphology protein 12</fullName>
    </recommendedName>
    <alternativeName>
        <fullName evidence="9">Mitochondrial inheritance component MDM12</fullName>
    </alternativeName>
</protein>
<keyword evidence="7 9" id="KW-0496">Mitochondrion</keyword>
<comment type="subcellular location">
    <subcellularLocation>
        <location evidence="1">Membrane</location>
    </subcellularLocation>
    <subcellularLocation>
        <location evidence="9">Mitochondrion outer membrane</location>
        <topology evidence="9">Peripheral membrane protein</topology>
        <orientation evidence="9">Cytoplasmic side</orientation>
    </subcellularLocation>
    <subcellularLocation>
        <location evidence="9">Endoplasmic reticulum membrane</location>
        <topology evidence="9">Peripheral membrane protein</topology>
        <orientation evidence="9">Cytoplasmic side</orientation>
    </subcellularLocation>
    <text evidence="9">The ERMES/MDM complex localizes to a few discrete foci (around 10 per single cell), that represent mitochondria-endoplasmic reticulum junctions. These foci are often found next to mtDNA nucleoids.</text>
</comment>
<feature type="domain" description="SMP-LTD" evidence="10">
    <location>
        <begin position="1"/>
        <end position="233"/>
    </location>
</feature>
<dbReference type="Pfam" id="PF26544">
    <property type="entry name" value="Mdm12"/>
    <property type="match status" value="2"/>
</dbReference>
<evidence type="ECO:0000256" key="1">
    <source>
        <dbReference type="ARBA" id="ARBA00004370"/>
    </source>
</evidence>
<proteinExistence type="inferred from homology"/>
<dbReference type="GO" id="GO:0032865">
    <property type="term" value="C:ERMES complex"/>
    <property type="evidence" value="ECO:0007669"/>
    <property type="project" value="UniProtKB-UniRule"/>
</dbReference>
<dbReference type="InterPro" id="IPR031468">
    <property type="entry name" value="SMP_LBD"/>
</dbReference>
<dbReference type="OrthoDB" id="3356905at2759"/>
<dbReference type="PANTHER" id="PTHR28204:SF1">
    <property type="entry name" value="MITOCHONDRIAL DISTRIBUTION AND MORPHOLOGY PROTEIN 12"/>
    <property type="match status" value="1"/>
</dbReference>
<keyword evidence="6" id="KW-0446">Lipid-binding</keyword>
<evidence type="ECO:0000259" key="10">
    <source>
        <dbReference type="PROSITE" id="PS51847"/>
    </source>
</evidence>
<keyword evidence="2" id="KW-0813">Transport</keyword>
<evidence type="ECO:0000313" key="12">
    <source>
        <dbReference type="Proteomes" id="UP000789508"/>
    </source>
</evidence>
<dbReference type="GO" id="GO:1990456">
    <property type="term" value="P:mitochondrion-endoplasmic reticulum membrane tethering"/>
    <property type="evidence" value="ECO:0007669"/>
    <property type="project" value="TreeGrafter"/>
</dbReference>
<evidence type="ECO:0000256" key="7">
    <source>
        <dbReference type="ARBA" id="ARBA00023128"/>
    </source>
</evidence>
<dbReference type="PANTHER" id="PTHR28204">
    <property type="entry name" value="MITOCHONDRIAL DISTRIBUTION AND MORPHOLOGY PROTEIN 12"/>
    <property type="match status" value="1"/>
</dbReference>
<evidence type="ECO:0000256" key="2">
    <source>
        <dbReference type="ARBA" id="ARBA00022448"/>
    </source>
</evidence>
<dbReference type="GO" id="GO:0015914">
    <property type="term" value="P:phospholipid transport"/>
    <property type="evidence" value="ECO:0007669"/>
    <property type="project" value="TreeGrafter"/>
</dbReference>
<comment type="function">
    <text evidence="9">Component of the ERMES/MDM complex, which serves as a molecular tether to connect the endoplasmic reticulum (ER) and mitochondria. Components of this complex are involved in the control of mitochondrial shape and protein biogenesis, and function in nonvesicular lipid trafficking between the ER and mitochondria. MDM12 is required for the interaction of the ER-resident membrane protein MMM1 and the outer mitochondrial membrane-resident beta-barrel protein MDM10. The MDM12-MMM1 subcomplex functions in the major beta-barrel assembly pathway that is responsible for biogenesis of all mitochondrial outer membrane beta-barrel proteins, and acts in a late step after the SAM complex. The MDM10-MDM12-MMM1 subcomplex further acts in the TOM40-specific pathway after the action of the MDM12-MMM1 complex. Essential for establishing and maintaining the structure of mitochondria and maintenance of mtDNA nucleoids.</text>
</comment>
<keyword evidence="12" id="KW-1185">Reference proteome</keyword>
<keyword evidence="5" id="KW-0445">Lipid transport</keyword>
<dbReference type="CDD" id="cd21672">
    <property type="entry name" value="SMP_Mdm12"/>
    <property type="match status" value="1"/>
</dbReference>
<dbReference type="HAMAP" id="MF_03104">
    <property type="entry name" value="Mdm12"/>
    <property type="match status" value="1"/>
</dbReference>
<keyword evidence="3 9" id="KW-1000">Mitochondrion outer membrane</keyword>
<dbReference type="PROSITE" id="PS51847">
    <property type="entry name" value="SMP"/>
    <property type="match status" value="1"/>
</dbReference>
<comment type="caution">
    <text evidence="11">The sequence shown here is derived from an EMBL/GenBank/DDBJ whole genome shotgun (WGS) entry which is preliminary data.</text>
</comment>
<reference evidence="11" key="1">
    <citation type="submission" date="2021-06" db="EMBL/GenBank/DDBJ databases">
        <authorList>
            <person name="Kallberg Y."/>
            <person name="Tangrot J."/>
            <person name="Rosling A."/>
        </authorList>
    </citation>
    <scope>NUCLEOTIDE SEQUENCE</scope>
    <source>
        <strain evidence="11">FL130A</strain>
    </source>
</reference>
<dbReference type="EMBL" id="CAJVPS010000811">
    <property type="protein sequence ID" value="CAG8510164.1"/>
    <property type="molecule type" value="Genomic_DNA"/>
</dbReference>
<evidence type="ECO:0000313" key="11">
    <source>
        <dbReference type="EMBL" id="CAG8510164.1"/>
    </source>
</evidence>
<evidence type="ECO:0000256" key="3">
    <source>
        <dbReference type="ARBA" id="ARBA00022787"/>
    </source>
</evidence>
<keyword evidence="4 9" id="KW-0256">Endoplasmic reticulum</keyword>
<dbReference type="GO" id="GO:0005789">
    <property type="term" value="C:endoplasmic reticulum membrane"/>
    <property type="evidence" value="ECO:0007669"/>
    <property type="project" value="UniProtKB-SubCell"/>
</dbReference>
<gene>
    <name evidence="9" type="primary">MDM12</name>
    <name evidence="11" type="ORF">ALEPTO_LOCUS3933</name>
</gene>
<evidence type="ECO:0000256" key="9">
    <source>
        <dbReference type="HAMAP-Rule" id="MF_03104"/>
    </source>
</evidence>
<comment type="similarity">
    <text evidence="9">Belongs to the MDM12 family.</text>
</comment>
<evidence type="ECO:0000256" key="8">
    <source>
        <dbReference type="ARBA" id="ARBA00023136"/>
    </source>
</evidence>
<dbReference type="AlphaFoldDB" id="A0A9N8ZX35"/>
<keyword evidence="8 9" id="KW-0472">Membrane</keyword>
<organism evidence="11 12">
    <name type="scientific">Ambispora leptoticha</name>
    <dbReference type="NCBI Taxonomy" id="144679"/>
    <lineage>
        <taxon>Eukaryota</taxon>
        <taxon>Fungi</taxon>
        <taxon>Fungi incertae sedis</taxon>
        <taxon>Mucoromycota</taxon>
        <taxon>Glomeromycotina</taxon>
        <taxon>Glomeromycetes</taxon>
        <taxon>Archaeosporales</taxon>
        <taxon>Ambisporaceae</taxon>
        <taxon>Ambispora</taxon>
    </lineage>
</organism>
<dbReference type="GO" id="GO:0045040">
    <property type="term" value="P:protein insertion into mitochondrial outer membrane"/>
    <property type="evidence" value="ECO:0007669"/>
    <property type="project" value="UniProtKB-UniRule"/>
</dbReference>